<protein>
    <submittedName>
        <fullName evidence="3">Prephenate dehydrogenase</fullName>
    </submittedName>
</protein>
<dbReference type="EMBL" id="CP029077">
    <property type="protein sequence ID" value="QED23729.1"/>
    <property type="molecule type" value="Genomic_DNA"/>
</dbReference>
<feature type="domain" description="Prephenate/arogenate dehydrogenase" evidence="2">
    <location>
        <begin position="2"/>
        <end position="286"/>
    </location>
</feature>
<dbReference type="SUPFAM" id="SSF51735">
    <property type="entry name" value="NAD(P)-binding Rossmann-fold domains"/>
    <property type="match status" value="1"/>
</dbReference>
<evidence type="ECO:0000256" key="1">
    <source>
        <dbReference type="ARBA" id="ARBA00023002"/>
    </source>
</evidence>
<proteinExistence type="predicted"/>
<gene>
    <name evidence="3" type="ORF">Deia_00942</name>
</gene>
<dbReference type="InterPro" id="IPR046826">
    <property type="entry name" value="PDH_N"/>
</dbReference>
<name>A0A5B8XEG0_9RICK</name>
<accession>A0A5B8XEG0</accession>
<evidence type="ECO:0000313" key="3">
    <source>
        <dbReference type="EMBL" id="QED23729.1"/>
    </source>
</evidence>
<dbReference type="InterPro" id="IPR050812">
    <property type="entry name" value="Preph/Arog_dehydrog"/>
</dbReference>
<dbReference type="PANTHER" id="PTHR21363">
    <property type="entry name" value="PREPHENATE DEHYDROGENASE"/>
    <property type="match status" value="1"/>
</dbReference>
<keyword evidence="1" id="KW-0560">Oxidoreductase</keyword>
<dbReference type="AlphaFoldDB" id="A0A5B8XEG0"/>
<dbReference type="GO" id="GO:0004665">
    <property type="term" value="F:prephenate dehydrogenase (NADP+) activity"/>
    <property type="evidence" value="ECO:0007669"/>
    <property type="project" value="InterPro"/>
</dbReference>
<evidence type="ECO:0000259" key="2">
    <source>
        <dbReference type="PROSITE" id="PS51176"/>
    </source>
</evidence>
<dbReference type="Pfam" id="PF02153">
    <property type="entry name" value="PDH_N"/>
    <property type="match status" value="1"/>
</dbReference>
<dbReference type="Gene3D" id="1.10.3660.10">
    <property type="entry name" value="6-phosphogluconate dehydrogenase C-terminal like domain"/>
    <property type="match status" value="1"/>
</dbReference>
<dbReference type="InterPro" id="IPR003099">
    <property type="entry name" value="Prephen_DH"/>
</dbReference>
<dbReference type="SUPFAM" id="SSF48179">
    <property type="entry name" value="6-phosphogluconate dehydrogenase C-terminal domain-like"/>
    <property type="match status" value="1"/>
</dbReference>
<organism evidence="3 4">
    <name type="scientific">Candidatus Deianiraea vastatrix</name>
    <dbReference type="NCBI Taxonomy" id="2163644"/>
    <lineage>
        <taxon>Bacteria</taxon>
        <taxon>Pseudomonadati</taxon>
        <taxon>Pseudomonadota</taxon>
        <taxon>Alphaproteobacteria</taxon>
        <taxon>Rickettsiales</taxon>
        <taxon>Candidatus Deianiraeaceae</taxon>
        <taxon>Candidatus Deianiraea</taxon>
    </lineage>
</organism>
<dbReference type="GO" id="GO:0008977">
    <property type="term" value="F:prephenate dehydrogenase (NAD+) activity"/>
    <property type="evidence" value="ECO:0007669"/>
    <property type="project" value="InterPro"/>
</dbReference>
<dbReference type="OrthoDB" id="9802008at2"/>
<dbReference type="PROSITE" id="PS51176">
    <property type="entry name" value="PDH_ADH"/>
    <property type="match status" value="1"/>
</dbReference>
<evidence type="ECO:0000313" key="4">
    <source>
        <dbReference type="Proteomes" id="UP000321934"/>
    </source>
</evidence>
<reference evidence="3 4" key="1">
    <citation type="journal article" date="2019" name="ISME J.">
        <title>Deianiraea, an extracellular bacterium associated with the ciliate Paramecium, suggests an alternative scenario for the evolution of Rickettsiales.</title>
        <authorList>
            <person name="Castelli M."/>
            <person name="Sabaneyeva E."/>
            <person name="Lanzoni O."/>
            <person name="Lebedeva N."/>
            <person name="Floriano A.M."/>
            <person name="Gaiarsa S."/>
            <person name="Benken K."/>
            <person name="Modeo L."/>
            <person name="Bandi C."/>
            <person name="Potekhin A."/>
            <person name="Sassera D."/>
            <person name="Petroni G."/>
        </authorList>
    </citation>
    <scope>NUCLEOTIDE SEQUENCE [LARGE SCALE GENOMIC DNA]</scope>
    <source>
        <strain evidence="3">CyL4-1</strain>
    </source>
</reference>
<dbReference type="InterPro" id="IPR036291">
    <property type="entry name" value="NAD(P)-bd_dom_sf"/>
</dbReference>
<dbReference type="InterPro" id="IPR008927">
    <property type="entry name" value="6-PGluconate_DH-like_C_sf"/>
</dbReference>
<dbReference type="Gene3D" id="3.40.50.720">
    <property type="entry name" value="NAD(P)-binding Rossmann-like Domain"/>
    <property type="match status" value="1"/>
</dbReference>
<dbReference type="RefSeq" id="WP_146821040.1">
    <property type="nucleotide sequence ID" value="NZ_CP029077.1"/>
</dbReference>
<keyword evidence="4" id="KW-1185">Reference proteome</keyword>
<dbReference type="GO" id="GO:0006571">
    <property type="term" value="P:tyrosine biosynthetic process"/>
    <property type="evidence" value="ECO:0007669"/>
    <property type="project" value="InterPro"/>
</dbReference>
<sequence>MKKFAIIGTGLIGGSIAKKLHKTYEIYGVSNAEIKSEIFAKTAIFGSENAINLIKNADIICVATPIFAYHEIFALLSGQNLDSKLVFEVGSVKKMPQKIAKKYNLKINFTHPIAGSDKSGFSSSSTDLFKSKTIILDDANLENVQLEKIAFELGFSKVLQLSCKKHDAIYAKVSHFPQLLSYFFTDFLAMLNLLDFDKELQNLSDNYAKFRRLAQSNKSIWMGKNGIFNANLKNLEKIWNIFKNYMLVNLRGENVIFSDFVGLFPRFLSDNFSEYSNYFGSGIIDFMAFKGEKFLHERLINTAKFLEFLNTKSVLEYAN</sequence>
<dbReference type="PANTHER" id="PTHR21363:SF0">
    <property type="entry name" value="PREPHENATE DEHYDROGENASE [NADP(+)]"/>
    <property type="match status" value="1"/>
</dbReference>
<dbReference type="Proteomes" id="UP000321934">
    <property type="component" value="Chromosome"/>
</dbReference>
<dbReference type="GO" id="GO:0070403">
    <property type="term" value="F:NAD+ binding"/>
    <property type="evidence" value="ECO:0007669"/>
    <property type="project" value="InterPro"/>
</dbReference>